<dbReference type="EMBL" id="LXQA010038789">
    <property type="protein sequence ID" value="MCH98888.1"/>
    <property type="molecule type" value="Genomic_DNA"/>
</dbReference>
<sequence length="354" mass="39180">ALKSPNVRVIGLHGLSGVGKTTLVKKIARDALQASDAAKMFDVVAMASLTRNPDIRQIQGYIADALGMKLDEESNIARAARIRRRLKNEKESTLIILDDLWEALDLNMLGIPLDVGDGHNILAETVKEISSGNVREGKIPGLLSKTKTMKEISFGNAKEEKTPGEHRKTKTMKEIAYGNVNEGKPSGEHNKATSEGNNSVINMMKSRKLHNASNTKTGETFSHYKGCKVLLISESKQILLSQMEGKENSIYFIKVLKEKEAEAFFKKMAGIGDVKTEFDKLTMSIVNKCNGLPMSIVTTARALKNQSCSVWEDVHRHLERGNFTGVSDFSTKLSYDLLEDEELKYAFLLCARMG</sequence>
<dbReference type="SUPFAM" id="SSF52540">
    <property type="entry name" value="P-loop containing nucleoside triphosphate hydrolases"/>
    <property type="match status" value="1"/>
</dbReference>
<dbReference type="GO" id="GO:0005524">
    <property type="term" value="F:ATP binding"/>
    <property type="evidence" value="ECO:0007669"/>
    <property type="project" value="UniProtKB-KW"/>
</dbReference>
<feature type="domain" description="AAA+ ATPase" evidence="4">
    <location>
        <begin position="6"/>
        <end position="333"/>
    </location>
</feature>
<dbReference type="PANTHER" id="PTHR33463:SF196">
    <property type="entry name" value="NB-ARC DOMAIN DISEASE RESISTANCE PROTEIN"/>
    <property type="match status" value="1"/>
</dbReference>
<dbReference type="PANTHER" id="PTHR33463">
    <property type="entry name" value="NB-ARC DOMAIN-CONTAINING PROTEIN-RELATED"/>
    <property type="match status" value="1"/>
</dbReference>
<dbReference type="Pfam" id="PF00931">
    <property type="entry name" value="NB-ARC"/>
    <property type="match status" value="1"/>
</dbReference>
<dbReference type="InterPro" id="IPR003593">
    <property type="entry name" value="AAA+_ATPase"/>
</dbReference>
<dbReference type="PRINTS" id="PR00364">
    <property type="entry name" value="DISEASERSIST"/>
</dbReference>
<evidence type="ECO:0000313" key="5">
    <source>
        <dbReference type="EMBL" id="MCH98888.1"/>
    </source>
</evidence>
<dbReference type="GO" id="GO:0043531">
    <property type="term" value="F:ADP binding"/>
    <property type="evidence" value="ECO:0007669"/>
    <property type="project" value="InterPro"/>
</dbReference>
<evidence type="ECO:0000256" key="3">
    <source>
        <dbReference type="ARBA" id="ARBA00022840"/>
    </source>
</evidence>
<dbReference type="InterPro" id="IPR050905">
    <property type="entry name" value="Plant_NBS-LRR"/>
</dbReference>
<gene>
    <name evidence="5" type="ORF">A2U01_0019897</name>
</gene>
<comment type="caution">
    <text evidence="5">The sequence shown here is derived from an EMBL/GenBank/DDBJ whole genome shotgun (WGS) entry which is preliminary data.</text>
</comment>
<evidence type="ECO:0000259" key="4">
    <source>
        <dbReference type="SMART" id="SM00382"/>
    </source>
</evidence>
<dbReference type="InterPro" id="IPR027417">
    <property type="entry name" value="P-loop_NTPase"/>
</dbReference>
<proteinExistence type="predicted"/>
<name>A0A392NIF9_9FABA</name>
<evidence type="ECO:0000256" key="2">
    <source>
        <dbReference type="ARBA" id="ARBA00022821"/>
    </source>
</evidence>
<evidence type="ECO:0000256" key="1">
    <source>
        <dbReference type="ARBA" id="ARBA00022741"/>
    </source>
</evidence>
<dbReference type="GO" id="GO:0006952">
    <property type="term" value="P:defense response"/>
    <property type="evidence" value="ECO:0007669"/>
    <property type="project" value="UniProtKB-KW"/>
</dbReference>
<keyword evidence="6" id="KW-1185">Reference proteome</keyword>
<dbReference type="InterPro" id="IPR042197">
    <property type="entry name" value="Apaf_helical"/>
</dbReference>
<protein>
    <submittedName>
        <fullName evidence="5">Rpp4 candidate</fullName>
    </submittedName>
</protein>
<dbReference type="InterPro" id="IPR002182">
    <property type="entry name" value="NB-ARC"/>
</dbReference>
<dbReference type="Proteomes" id="UP000265520">
    <property type="component" value="Unassembled WGS sequence"/>
</dbReference>
<reference evidence="5 6" key="1">
    <citation type="journal article" date="2018" name="Front. Plant Sci.">
        <title>Red Clover (Trifolium pratense) and Zigzag Clover (T. medium) - A Picture of Genomic Similarities and Differences.</title>
        <authorList>
            <person name="Dluhosova J."/>
            <person name="Istvanek J."/>
            <person name="Nedelnik J."/>
            <person name="Repkova J."/>
        </authorList>
    </citation>
    <scope>NUCLEOTIDE SEQUENCE [LARGE SCALE GENOMIC DNA]</scope>
    <source>
        <strain evidence="6">cv. 10/8</strain>
        <tissue evidence="5">Leaf</tissue>
    </source>
</reference>
<keyword evidence="3" id="KW-0067">ATP-binding</keyword>
<dbReference type="SMART" id="SM00382">
    <property type="entry name" value="AAA"/>
    <property type="match status" value="1"/>
</dbReference>
<feature type="non-terminal residue" evidence="5">
    <location>
        <position position="1"/>
    </location>
</feature>
<organism evidence="5 6">
    <name type="scientific">Trifolium medium</name>
    <dbReference type="NCBI Taxonomy" id="97028"/>
    <lineage>
        <taxon>Eukaryota</taxon>
        <taxon>Viridiplantae</taxon>
        <taxon>Streptophyta</taxon>
        <taxon>Embryophyta</taxon>
        <taxon>Tracheophyta</taxon>
        <taxon>Spermatophyta</taxon>
        <taxon>Magnoliopsida</taxon>
        <taxon>eudicotyledons</taxon>
        <taxon>Gunneridae</taxon>
        <taxon>Pentapetalae</taxon>
        <taxon>rosids</taxon>
        <taxon>fabids</taxon>
        <taxon>Fabales</taxon>
        <taxon>Fabaceae</taxon>
        <taxon>Papilionoideae</taxon>
        <taxon>50 kb inversion clade</taxon>
        <taxon>NPAAA clade</taxon>
        <taxon>Hologalegina</taxon>
        <taxon>IRL clade</taxon>
        <taxon>Trifolieae</taxon>
        <taxon>Trifolium</taxon>
    </lineage>
</organism>
<keyword evidence="2" id="KW-0611">Plant defense</keyword>
<keyword evidence="1" id="KW-0547">Nucleotide-binding</keyword>
<dbReference type="AlphaFoldDB" id="A0A392NIF9"/>
<dbReference type="Gene3D" id="1.10.8.430">
    <property type="entry name" value="Helical domain of apoptotic protease-activating factors"/>
    <property type="match status" value="1"/>
</dbReference>
<feature type="non-terminal residue" evidence="5">
    <location>
        <position position="354"/>
    </location>
</feature>
<evidence type="ECO:0000313" key="6">
    <source>
        <dbReference type="Proteomes" id="UP000265520"/>
    </source>
</evidence>
<dbReference type="Gene3D" id="3.40.50.300">
    <property type="entry name" value="P-loop containing nucleotide triphosphate hydrolases"/>
    <property type="match status" value="1"/>
</dbReference>
<accession>A0A392NIF9</accession>